<evidence type="ECO:0000313" key="1">
    <source>
        <dbReference type="EMBL" id="RCS59634.1"/>
    </source>
</evidence>
<gene>
    <name evidence="1" type="ORF">DU000_02690</name>
</gene>
<accession>A0A368L7P4</accession>
<proteinExistence type="predicted"/>
<reference evidence="1 2" key="1">
    <citation type="journal article" date="2018" name="Int. J. Syst. Evol. Microbiol.">
        <title>Parvibium lacunae gen. nov., sp. nov., a new member of the family Alcaligenaceae isolated from a freshwater pond.</title>
        <authorList>
            <person name="Chen W.M."/>
            <person name="Xie P.B."/>
            <person name="Hsu M.Y."/>
            <person name="Sheu S.Y."/>
        </authorList>
    </citation>
    <scope>NUCLEOTIDE SEQUENCE [LARGE SCALE GENOMIC DNA]</scope>
    <source>
        <strain evidence="1 2">KMB9</strain>
    </source>
</reference>
<dbReference type="AlphaFoldDB" id="A0A368L7P4"/>
<dbReference type="EMBL" id="QPGB01000001">
    <property type="protein sequence ID" value="RCS59634.1"/>
    <property type="molecule type" value="Genomic_DNA"/>
</dbReference>
<dbReference type="RefSeq" id="WP_114401783.1">
    <property type="nucleotide sequence ID" value="NZ_QPGB01000001.1"/>
</dbReference>
<organism evidence="1 2">
    <name type="scientific">Parvibium lacunae</name>
    <dbReference type="NCBI Taxonomy" id="1888893"/>
    <lineage>
        <taxon>Bacteria</taxon>
        <taxon>Pseudomonadati</taxon>
        <taxon>Pseudomonadota</taxon>
        <taxon>Betaproteobacteria</taxon>
        <taxon>Burkholderiales</taxon>
        <taxon>Alcaligenaceae</taxon>
        <taxon>Parvibium</taxon>
    </lineage>
</organism>
<name>A0A368L7P4_9BURK</name>
<dbReference type="OrthoDB" id="8527613at2"/>
<keyword evidence="2" id="KW-1185">Reference proteome</keyword>
<sequence length="100" mass="11236">MSASMLQRTIYVYFKAPYQDSAAVMQAAQLQLAEMAAEYSLSGRLQCRQELLAVDSLQTWLEIYEHVPANLDGALFKQANKALQKLISGERHVEVFVTTP</sequence>
<dbReference type="Proteomes" id="UP000252357">
    <property type="component" value="Unassembled WGS sequence"/>
</dbReference>
<dbReference type="Pfam" id="PF16290">
    <property type="entry name" value="DUF4936"/>
    <property type="match status" value="1"/>
</dbReference>
<protein>
    <submittedName>
        <fullName evidence="1">DUF4936 family protein</fullName>
    </submittedName>
</protein>
<evidence type="ECO:0000313" key="2">
    <source>
        <dbReference type="Proteomes" id="UP000252357"/>
    </source>
</evidence>
<dbReference type="InterPro" id="IPR032556">
    <property type="entry name" value="DUF4936"/>
</dbReference>
<comment type="caution">
    <text evidence="1">The sequence shown here is derived from an EMBL/GenBank/DDBJ whole genome shotgun (WGS) entry which is preliminary data.</text>
</comment>